<comment type="similarity">
    <text evidence="1 4">Belongs to the glycosyl hydrolase 1 family.</text>
</comment>
<reference evidence="6 7" key="1">
    <citation type="submission" date="2024-03" db="EMBL/GenBank/DDBJ databases">
        <authorList>
            <person name="Gkanogiannis A."/>
            <person name="Becerra Lopez-Lavalle L."/>
        </authorList>
    </citation>
    <scope>NUCLEOTIDE SEQUENCE [LARGE SCALE GENOMIC DNA]</scope>
</reference>
<dbReference type="SUPFAM" id="SSF51445">
    <property type="entry name" value="(Trans)glycosidases"/>
    <property type="match status" value="1"/>
</dbReference>
<dbReference type="InterPro" id="IPR001360">
    <property type="entry name" value="Glyco_hydro_1"/>
</dbReference>
<evidence type="ECO:0000256" key="5">
    <source>
        <dbReference type="SAM" id="SignalP"/>
    </source>
</evidence>
<protein>
    <recommendedName>
        <fullName evidence="8">Beta-glucosidase</fullName>
    </recommendedName>
</protein>
<dbReference type="PANTHER" id="PTHR10353">
    <property type="entry name" value="GLYCOSYL HYDROLASE"/>
    <property type="match status" value="1"/>
</dbReference>
<sequence length="193" mass="22409">MAIRKRKFVTIKPKPRRMMGFKDTFFLCFLFLILLVSDAAHQPSSPIPIVRRSNFPKGFVFGSSSAAYQYEGAAFQHGRRPSIWDTYTHKHPERIADHKNGDIAVDQYHRYKEDVAIMDRIGFDAYRFSISWSRVLPKGKLSGGINKEGIDYYNRLINELLSKGIQSYVTIFHWDVPQALQDEYQGFLNHTIM</sequence>
<keyword evidence="7" id="KW-1185">Reference proteome</keyword>
<feature type="chain" id="PRO_5047121210" description="Beta-glucosidase" evidence="5">
    <location>
        <begin position="40"/>
        <end position="193"/>
    </location>
</feature>
<evidence type="ECO:0000313" key="6">
    <source>
        <dbReference type="EMBL" id="CAK9328036.1"/>
    </source>
</evidence>
<organism evidence="6 7">
    <name type="scientific">Citrullus colocynthis</name>
    <name type="common">colocynth</name>
    <dbReference type="NCBI Taxonomy" id="252529"/>
    <lineage>
        <taxon>Eukaryota</taxon>
        <taxon>Viridiplantae</taxon>
        <taxon>Streptophyta</taxon>
        <taxon>Embryophyta</taxon>
        <taxon>Tracheophyta</taxon>
        <taxon>Spermatophyta</taxon>
        <taxon>Magnoliopsida</taxon>
        <taxon>eudicotyledons</taxon>
        <taxon>Gunneridae</taxon>
        <taxon>Pentapetalae</taxon>
        <taxon>rosids</taxon>
        <taxon>fabids</taxon>
        <taxon>Cucurbitales</taxon>
        <taxon>Cucurbitaceae</taxon>
        <taxon>Benincaseae</taxon>
        <taxon>Citrullus</taxon>
    </lineage>
</organism>
<evidence type="ECO:0000313" key="7">
    <source>
        <dbReference type="Proteomes" id="UP001642487"/>
    </source>
</evidence>
<evidence type="ECO:0008006" key="8">
    <source>
        <dbReference type="Google" id="ProtNLM"/>
    </source>
</evidence>
<evidence type="ECO:0000256" key="2">
    <source>
        <dbReference type="ARBA" id="ARBA00022801"/>
    </source>
</evidence>
<proteinExistence type="inferred from homology"/>
<keyword evidence="3" id="KW-0326">Glycosidase</keyword>
<evidence type="ECO:0000256" key="4">
    <source>
        <dbReference type="RuleBase" id="RU003690"/>
    </source>
</evidence>
<keyword evidence="2" id="KW-0378">Hydrolase</keyword>
<dbReference type="Pfam" id="PF00232">
    <property type="entry name" value="Glyco_hydro_1"/>
    <property type="match status" value="1"/>
</dbReference>
<dbReference type="Proteomes" id="UP001642487">
    <property type="component" value="Chromosome 8"/>
</dbReference>
<evidence type="ECO:0000256" key="3">
    <source>
        <dbReference type="ARBA" id="ARBA00023295"/>
    </source>
</evidence>
<gene>
    <name evidence="6" type="ORF">CITCOLO1_LOCUS20439</name>
</gene>
<dbReference type="InterPro" id="IPR017853">
    <property type="entry name" value="GH"/>
</dbReference>
<name>A0ABP0Z5R9_9ROSI</name>
<keyword evidence="5" id="KW-0732">Signal</keyword>
<evidence type="ECO:0000256" key="1">
    <source>
        <dbReference type="ARBA" id="ARBA00010838"/>
    </source>
</evidence>
<dbReference type="PROSITE" id="PS00653">
    <property type="entry name" value="GLYCOSYL_HYDROL_F1_2"/>
    <property type="match status" value="1"/>
</dbReference>
<dbReference type="EMBL" id="OZ021742">
    <property type="protein sequence ID" value="CAK9328036.1"/>
    <property type="molecule type" value="Genomic_DNA"/>
</dbReference>
<dbReference type="Gene3D" id="3.20.20.80">
    <property type="entry name" value="Glycosidases"/>
    <property type="match status" value="1"/>
</dbReference>
<dbReference type="InterPro" id="IPR033132">
    <property type="entry name" value="GH_1_N_CS"/>
</dbReference>
<dbReference type="PANTHER" id="PTHR10353:SF137">
    <property type="entry name" value="MYROSINASE 3-RELATED"/>
    <property type="match status" value="1"/>
</dbReference>
<feature type="signal peptide" evidence="5">
    <location>
        <begin position="1"/>
        <end position="39"/>
    </location>
</feature>
<accession>A0ABP0Z5R9</accession>